<dbReference type="EMBL" id="JAHVXZ010000003">
    <property type="protein sequence ID" value="MBW1257116.1"/>
    <property type="molecule type" value="Genomic_DNA"/>
</dbReference>
<keyword evidence="2" id="KW-1185">Reference proteome</keyword>
<accession>A0ABS6VD52</accession>
<reference evidence="1 2" key="1">
    <citation type="submission" date="2021-07" db="EMBL/GenBank/DDBJ databases">
        <title>A novel phosphonate cluster across the Pantoea species complex is important for pathogenicity in onion.</title>
        <authorList>
            <person name="Zhao M."/>
            <person name="Stice S."/>
            <person name="Shin G.Y."/>
            <person name="Coutinho T."/>
            <person name="Gitaitis R."/>
            <person name="Kvitko B."/>
            <person name="Dutta B."/>
        </authorList>
    </citation>
    <scope>NUCLEOTIDE SEQUENCE [LARGE SCALE GENOMIC DNA]</scope>
    <source>
        <strain evidence="1 2">BD 382</strain>
    </source>
</reference>
<organism evidence="1 2">
    <name type="scientific">Pantoea allii</name>
    <dbReference type="NCBI Taxonomy" id="574096"/>
    <lineage>
        <taxon>Bacteria</taxon>
        <taxon>Pseudomonadati</taxon>
        <taxon>Pseudomonadota</taxon>
        <taxon>Gammaproteobacteria</taxon>
        <taxon>Enterobacterales</taxon>
        <taxon>Erwiniaceae</taxon>
        <taxon>Pantoea</taxon>
    </lineage>
</organism>
<evidence type="ECO:0000313" key="2">
    <source>
        <dbReference type="Proteomes" id="UP001197236"/>
    </source>
</evidence>
<protein>
    <submittedName>
        <fullName evidence="1">Uncharacterized protein</fullName>
    </submittedName>
</protein>
<sequence>MNNIKETMLVLIDGRERQVPFHIEQETGGRLIKVPDLCGDFAEVKALGDTVPSFVSLR</sequence>
<proteinExistence type="predicted"/>
<evidence type="ECO:0000313" key="1">
    <source>
        <dbReference type="EMBL" id="MBW1257116.1"/>
    </source>
</evidence>
<gene>
    <name evidence="1" type="ORF">KYI95_07825</name>
</gene>
<comment type="caution">
    <text evidence="1">The sequence shown here is derived from an EMBL/GenBank/DDBJ whole genome shotgun (WGS) entry which is preliminary data.</text>
</comment>
<name>A0ABS6VD52_9GAMM</name>
<dbReference type="RefSeq" id="WP_218995250.1">
    <property type="nucleotide sequence ID" value="NZ_JAHVXU010000003.1"/>
</dbReference>
<dbReference type="Proteomes" id="UP001197236">
    <property type="component" value="Unassembled WGS sequence"/>
</dbReference>